<reference evidence="1" key="1">
    <citation type="submission" date="2014-09" db="EMBL/GenBank/DDBJ databases">
        <authorList>
            <person name="Magalhaes I.L.F."/>
            <person name="Oliveira U."/>
            <person name="Santos F.R."/>
            <person name="Vidigal T.H.D.A."/>
            <person name="Brescovit A.D."/>
            <person name="Santos A.J."/>
        </authorList>
    </citation>
    <scope>NUCLEOTIDE SEQUENCE</scope>
    <source>
        <tissue evidence="1">Shoot tissue taken approximately 20 cm above the soil surface</tissue>
    </source>
</reference>
<evidence type="ECO:0000313" key="1">
    <source>
        <dbReference type="EMBL" id="JAD46130.1"/>
    </source>
</evidence>
<accession>A0A0A9AAZ2</accession>
<sequence>MPLYSALRCMANLARCNSSNEPLKRQNIDDNKWQLNHLS</sequence>
<name>A0A0A9AAZ2_ARUDO</name>
<dbReference type="AlphaFoldDB" id="A0A0A9AAZ2"/>
<proteinExistence type="predicted"/>
<protein>
    <submittedName>
        <fullName evidence="1">Uncharacterized protein</fullName>
    </submittedName>
</protein>
<reference evidence="1" key="2">
    <citation type="journal article" date="2015" name="Data Brief">
        <title>Shoot transcriptome of the giant reed, Arundo donax.</title>
        <authorList>
            <person name="Barrero R.A."/>
            <person name="Guerrero F.D."/>
            <person name="Moolhuijzen P."/>
            <person name="Goolsby J.A."/>
            <person name="Tidwell J."/>
            <person name="Bellgard S.E."/>
            <person name="Bellgard M.I."/>
        </authorList>
    </citation>
    <scope>NUCLEOTIDE SEQUENCE</scope>
    <source>
        <tissue evidence="1">Shoot tissue taken approximately 20 cm above the soil surface</tissue>
    </source>
</reference>
<dbReference type="EMBL" id="GBRH01251765">
    <property type="protein sequence ID" value="JAD46130.1"/>
    <property type="molecule type" value="Transcribed_RNA"/>
</dbReference>
<organism evidence="1">
    <name type="scientific">Arundo donax</name>
    <name type="common">Giant reed</name>
    <name type="synonym">Donax arundinaceus</name>
    <dbReference type="NCBI Taxonomy" id="35708"/>
    <lineage>
        <taxon>Eukaryota</taxon>
        <taxon>Viridiplantae</taxon>
        <taxon>Streptophyta</taxon>
        <taxon>Embryophyta</taxon>
        <taxon>Tracheophyta</taxon>
        <taxon>Spermatophyta</taxon>
        <taxon>Magnoliopsida</taxon>
        <taxon>Liliopsida</taxon>
        <taxon>Poales</taxon>
        <taxon>Poaceae</taxon>
        <taxon>PACMAD clade</taxon>
        <taxon>Arundinoideae</taxon>
        <taxon>Arundineae</taxon>
        <taxon>Arundo</taxon>
    </lineage>
</organism>